<feature type="region of interest" description="Disordered" evidence="2">
    <location>
        <begin position="1"/>
        <end position="30"/>
    </location>
</feature>
<evidence type="ECO:0000313" key="3">
    <source>
        <dbReference type="EMBL" id="CAK6976959.1"/>
    </source>
</evidence>
<organism evidence="3 4">
    <name type="scientific">Scomber scombrus</name>
    <name type="common">Atlantic mackerel</name>
    <name type="synonym">Scomber vernalis</name>
    <dbReference type="NCBI Taxonomy" id="13677"/>
    <lineage>
        <taxon>Eukaryota</taxon>
        <taxon>Metazoa</taxon>
        <taxon>Chordata</taxon>
        <taxon>Craniata</taxon>
        <taxon>Vertebrata</taxon>
        <taxon>Euteleostomi</taxon>
        <taxon>Actinopterygii</taxon>
        <taxon>Neopterygii</taxon>
        <taxon>Teleostei</taxon>
        <taxon>Neoteleostei</taxon>
        <taxon>Acanthomorphata</taxon>
        <taxon>Pelagiaria</taxon>
        <taxon>Scombriformes</taxon>
        <taxon>Scombridae</taxon>
        <taxon>Scomber</taxon>
    </lineage>
</organism>
<name>A0AAV1Q015_SCOSC</name>
<evidence type="ECO:0000313" key="4">
    <source>
        <dbReference type="Proteomes" id="UP001314229"/>
    </source>
</evidence>
<comment type="caution">
    <text evidence="3">The sequence shown here is derived from an EMBL/GenBank/DDBJ whole genome shotgun (WGS) entry which is preliminary data.</text>
</comment>
<sequence>MTGKPPKQDSSKTVPNTKPRVSPGGETSDGNLLVNIREMMEEMHSDIISKFDMVVSQSVKREITAVLEPFEKKLRSVGDTVSELERAANDHSDKLTELEAKVSTLTTLADSLTKKCDDLEGRSRWNNIRLLGLPEGSEGKQPTDFMAQLLHDLLGLQDKTSFVCLKLEGDCVY</sequence>
<dbReference type="Proteomes" id="UP001314229">
    <property type="component" value="Unassembled WGS sequence"/>
</dbReference>
<keyword evidence="4" id="KW-1185">Reference proteome</keyword>
<reference evidence="3 4" key="1">
    <citation type="submission" date="2024-01" db="EMBL/GenBank/DDBJ databases">
        <authorList>
            <person name="Alioto T."/>
            <person name="Alioto T."/>
            <person name="Gomez Garrido J."/>
        </authorList>
    </citation>
    <scope>NUCLEOTIDE SEQUENCE [LARGE SCALE GENOMIC DNA]</scope>
</reference>
<dbReference type="AlphaFoldDB" id="A0AAV1Q015"/>
<gene>
    <name evidence="3" type="ORF">FSCOSCO3_A023347</name>
</gene>
<feature type="coiled-coil region" evidence="1">
    <location>
        <begin position="81"/>
        <end position="115"/>
    </location>
</feature>
<dbReference type="EMBL" id="CAWUFR010000377">
    <property type="protein sequence ID" value="CAK6976959.1"/>
    <property type="molecule type" value="Genomic_DNA"/>
</dbReference>
<evidence type="ECO:0000256" key="1">
    <source>
        <dbReference type="SAM" id="Coils"/>
    </source>
</evidence>
<keyword evidence="1" id="KW-0175">Coiled coil</keyword>
<dbReference type="Gene3D" id="3.30.70.1820">
    <property type="entry name" value="L1 transposable element, RRM domain"/>
    <property type="match status" value="1"/>
</dbReference>
<accession>A0AAV1Q015</accession>
<evidence type="ECO:0000256" key="2">
    <source>
        <dbReference type="SAM" id="MobiDB-lite"/>
    </source>
</evidence>
<protein>
    <submittedName>
        <fullName evidence="3">Uncharacterized protein</fullName>
    </submittedName>
</protein>
<feature type="compositionally biased region" description="Basic and acidic residues" evidence="2">
    <location>
        <begin position="1"/>
        <end position="10"/>
    </location>
</feature>
<proteinExistence type="predicted"/>